<organism evidence="5 6">
    <name type="scientific">Linum tenue</name>
    <dbReference type="NCBI Taxonomy" id="586396"/>
    <lineage>
        <taxon>Eukaryota</taxon>
        <taxon>Viridiplantae</taxon>
        <taxon>Streptophyta</taxon>
        <taxon>Embryophyta</taxon>
        <taxon>Tracheophyta</taxon>
        <taxon>Spermatophyta</taxon>
        <taxon>Magnoliopsida</taxon>
        <taxon>eudicotyledons</taxon>
        <taxon>Gunneridae</taxon>
        <taxon>Pentapetalae</taxon>
        <taxon>rosids</taxon>
        <taxon>fabids</taxon>
        <taxon>Malpighiales</taxon>
        <taxon>Linaceae</taxon>
        <taxon>Linum</taxon>
    </lineage>
</organism>
<dbReference type="GO" id="GO:0004672">
    <property type="term" value="F:protein kinase activity"/>
    <property type="evidence" value="ECO:0007669"/>
    <property type="project" value="InterPro"/>
</dbReference>
<dbReference type="PANTHER" id="PTHR48055">
    <property type="entry name" value="LEUCINE-RICH REPEAT RECEPTOR PROTEIN KINASE EMS1"/>
    <property type="match status" value="1"/>
</dbReference>
<evidence type="ECO:0000313" key="6">
    <source>
        <dbReference type="Proteomes" id="UP001154282"/>
    </source>
</evidence>
<dbReference type="EMBL" id="CAMGYJ010000008">
    <property type="protein sequence ID" value="CAI0455366.1"/>
    <property type="molecule type" value="Genomic_DNA"/>
</dbReference>
<feature type="transmembrane region" description="Helical" evidence="2">
    <location>
        <begin position="233"/>
        <end position="260"/>
    </location>
</feature>
<dbReference type="GO" id="GO:0016020">
    <property type="term" value="C:membrane"/>
    <property type="evidence" value="ECO:0007669"/>
    <property type="project" value="TreeGrafter"/>
</dbReference>
<name>A0AAV0NAG9_9ROSI</name>
<evidence type="ECO:0000256" key="2">
    <source>
        <dbReference type="SAM" id="Phobius"/>
    </source>
</evidence>
<comment type="caution">
    <text evidence="5">The sequence shown here is derived from an EMBL/GenBank/DDBJ whole genome shotgun (WGS) entry which is preliminary data.</text>
</comment>
<dbReference type="GO" id="GO:0005524">
    <property type="term" value="F:ATP binding"/>
    <property type="evidence" value="ECO:0007669"/>
    <property type="project" value="InterPro"/>
</dbReference>
<feature type="signal peptide" evidence="3">
    <location>
        <begin position="1"/>
        <end position="30"/>
    </location>
</feature>
<reference evidence="5" key="1">
    <citation type="submission" date="2022-08" db="EMBL/GenBank/DDBJ databases">
        <authorList>
            <person name="Gutierrez-Valencia J."/>
        </authorList>
    </citation>
    <scope>NUCLEOTIDE SEQUENCE</scope>
</reference>
<protein>
    <recommendedName>
        <fullName evidence="4">Protein kinase domain-containing protein</fullName>
    </recommendedName>
</protein>
<dbReference type="InterPro" id="IPR011009">
    <property type="entry name" value="Kinase-like_dom_sf"/>
</dbReference>
<evidence type="ECO:0000313" key="5">
    <source>
        <dbReference type="EMBL" id="CAI0455366.1"/>
    </source>
</evidence>
<proteinExistence type="predicted"/>
<dbReference type="SUPFAM" id="SSF56112">
    <property type="entry name" value="Protein kinase-like (PK-like)"/>
    <property type="match status" value="1"/>
</dbReference>
<keyword evidence="6" id="KW-1185">Reference proteome</keyword>
<keyword evidence="2" id="KW-0472">Membrane</keyword>
<dbReference type="Pfam" id="PF00069">
    <property type="entry name" value="Pkinase"/>
    <property type="match status" value="1"/>
</dbReference>
<keyword evidence="2" id="KW-1133">Transmembrane helix</keyword>
<dbReference type="FunFam" id="1.10.510.10:FF:000530">
    <property type="entry name" value="probable receptor-like protein kinase At5g59700"/>
    <property type="match status" value="1"/>
</dbReference>
<dbReference type="Pfam" id="PF19160">
    <property type="entry name" value="SPARK"/>
    <property type="match status" value="1"/>
</dbReference>
<dbReference type="InterPro" id="IPR043891">
    <property type="entry name" value="SPARK"/>
</dbReference>
<keyword evidence="3" id="KW-0732">Signal</keyword>
<dbReference type="InterPro" id="IPR008271">
    <property type="entry name" value="Ser/Thr_kinase_AS"/>
</dbReference>
<dbReference type="InterPro" id="IPR000719">
    <property type="entry name" value="Prot_kinase_dom"/>
</dbReference>
<sequence length="602" mass="66310">MHKPEVTTMFCFRRTMIVLCFFFVLTTALSESPDERSCILNFPFPSSPNFPLTCGHGNWGGFLNNCCGSAFPVYLYALGKRANQTDGSSVFLNSSQQTSCLSELSRHELDSLSCGIEKLTAGGGGCSDYSVADVEANLGSELRNLEQGCWFREGGSSSCGSCVRNWRGIGGGSGSDVCRFAVLVSMTSRRIDDEIGVEKVYSCLEQQRNEDFSGNDGSASGAGESKRKSRKDVWILTGVVTVVMASLIIAISIFSIRFILSRKRGTNANLITRKSGFQEMKLDDYLCPKFTIKEIYNATSDLSITNLTGEGAAGKVYKGILPNTGQKVAIKHIINDGNAETVVREVTSLCHVRHPNLVALLGCCVGDDECFLVYEFCPNGNLYQWIFGKEKCLSWTRRLEIAIDSARGLWFLHTYSEGRIVHRDIKPTNILLGPHFEAKLSDFGLSKVMEDGDIQVSSEVRGTFGYVDPEYLNNRQVDSSGDVYSFGVVLLQIISGKKVINMNMKEPLPLHKVAKAFTKGESMLDFADPKMTGDYPSEAFKLVFELALACTGIKQDRPNMEKVLIKLEQALALSTKHQNPIPSTSPDQISVSERFEQSDLDT</sequence>
<accession>A0AAV0NAG9</accession>
<feature type="region of interest" description="Disordered" evidence="1">
    <location>
        <begin position="576"/>
        <end position="602"/>
    </location>
</feature>
<dbReference type="Gene3D" id="1.10.510.10">
    <property type="entry name" value="Transferase(Phosphotransferase) domain 1"/>
    <property type="match status" value="1"/>
</dbReference>
<gene>
    <name evidence="5" type="ORF">LITE_LOCUS32300</name>
</gene>
<dbReference type="SMART" id="SM00220">
    <property type="entry name" value="S_TKc"/>
    <property type="match status" value="1"/>
</dbReference>
<feature type="compositionally biased region" description="Basic and acidic residues" evidence="1">
    <location>
        <begin position="593"/>
        <end position="602"/>
    </location>
</feature>
<feature type="chain" id="PRO_5043953651" description="Protein kinase domain-containing protein" evidence="3">
    <location>
        <begin position="31"/>
        <end position="602"/>
    </location>
</feature>
<dbReference type="PROSITE" id="PS00108">
    <property type="entry name" value="PROTEIN_KINASE_ST"/>
    <property type="match status" value="1"/>
</dbReference>
<dbReference type="InterPro" id="IPR051564">
    <property type="entry name" value="LRR_receptor-like_kinase"/>
</dbReference>
<feature type="domain" description="Protein kinase" evidence="4">
    <location>
        <begin position="302"/>
        <end position="571"/>
    </location>
</feature>
<evidence type="ECO:0000256" key="3">
    <source>
        <dbReference type="SAM" id="SignalP"/>
    </source>
</evidence>
<feature type="compositionally biased region" description="Polar residues" evidence="1">
    <location>
        <begin position="576"/>
        <end position="591"/>
    </location>
</feature>
<dbReference type="PROSITE" id="PS50011">
    <property type="entry name" value="PROTEIN_KINASE_DOM"/>
    <property type="match status" value="1"/>
</dbReference>
<dbReference type="Proteomes" id="UP001154282">
    <property type="component" value="Unassembled WGS sequence"/>
</dbReference>
<dbReference type="AlphaFoldDB" id="A0AAV0NAG9"/>
<dbReference type="Gene3D" id="3.30.200.20">
    <property type="entry name" value="Phosphorylase Kinase, domain 1"/>
    <property type="match status" value="1"/>
</dbReference>
<evidence type="ECO:0000259" key="4">
    <source>
        <dbReference type="PROSITE" id="PS50011"/>
    </source>
</evidence>
<dbReference type="PANTHER" id="PTHR48055:SF26">
    <property type="entry name" value="TRANSFERASE, PROTEIN KINASE RLK-PELLE-URK-2 FAMILY"/>
    <property type="match status" value="1"/>
</dbReference>
<keyword evidence="2" id="KW-0812">Transmembrane</keyword>
<evidence type="ECO:0000256" key="1">
    <source>
        <dbReference type="SAM" id="MobiDB-lite"/>
    </source>
</evidence>